<dbReference type="RefSeq" id="WP_231677044.1">
    <property type="nucleotide sequence ID" value="NZ_CP081201.1"/>
</dbReference>
<evidence type="ECO:0000313" key="1">
    <source>
        <dbReference type="EMBL" id="UXZ93704.1"/>
    </source>
</evidence>
<keyword evidence="2" id="KW-1185">Reference proteome</keyword>
<evidence type="ECO:0008006" key="3">
    <source>
        <dbReference type="Google" id="ProtNLM"/>
    </source>
</evidence>
<evidence type="ECO:0000313" key="2">
    <source>
        <dbReference type="Proteomes" id="UP001063228"/>
    </source>
</evidence>
<organism evidence="1 2">
    <name type="scientific">Pseudomonas phytophila</name>
    <dbReference type="NCBI Taxonomy" id="2867264"/>
    <lineage>
        <taxon>Bacteria</taxon>
        <taxon>Pseudomonadati</taxon>
        <taxon>Pseudomonadota</taxon>
        <taxon>Gammaproteobacteria</taxon>
        <taxon>Pseudomonadales</taxon>
        <taxon>Pseudomonadaceae</taxon>
        <taxon>Pseudomonas</taxon>
    </lineage>
</organism>
<accession>A0ABY6F748</accession>
<name>A0ABY6F748_9PSED</name>
<gene>
    <name evidence="1" type="ORF">K3169_14995</name>
</gene>
<sequence length="125" mass="12938">MISNKTLIKALGTVTAALLLQGCGMIASKTVSDSGLQEKAAVTLNTTPEKVRIFDKRGELDSVKFKAQTNKGVYNCYYTTLVGLDSDTLCSGPVEGSAKQTGNQAPAPAAAPANCNALLKAAGRC</sequence>
<dbReference type="EMBL" id="CP081201">
    <property type="protein sequence ID" value="UXZ93704.1"/>
    <property type="molecule type" value="Genomic_DNA"/>
</dbReference>
<dbReference type="Proteomes" id="UP001063228">
    <property type="component" value="Chromosome"/>
</dbReference>
<proteinExistence type="predicted"/>
<reference evidence="1" key="1">
    <citation type="submission" date="2021-08" db="EMBL/GenBank/DDBJ databases">
        <title>Complete genome sequence of Pseudomonas phytophila.</title>
        <authorList>
            <person name="Weir B.S."/>
            <person name="Templeton M.D."/>
            <person name="Arshed S."/>
            <person name="Andersen M.T."/>
            <person name="Jayaraman J."/>
        </authorList>
    </citation>
    <scope>NUCLEOTIDE SEQUENCE</scope>
    <source>
        <strain evidence="1">ICMP 23753</strain>
    </source>
</reference>
<dbReference type="PROSITE" id="PS51257">
    <property type="entry name" value="PROKAR_LIPOPROTEIN"/>
    <property type="match status" value="1"/>
</dbReference>
<protein>
    <recommendedName>
        <fullName evidence="3">Lipoprotein</fullName>
    </recommendedName>
</protein>